<dbReference type="Gene3D" id="3.40.50.300">
    <property type="entry name" value="P-loop containing nucleotide triphosphate hydrolases"/>
    <property type="match status" value="1"/>
</dbReference>
<gene>
    <name evidence="1" type="ordered locus">Varpa_2472</name>
</gene>
<dbReference type="OrthoDB" id="9804077at2"/>
<reference evidence="2" key="1">
    <citation type="submission" date="2010-12" db="EMBL/GenBank/DDBJ databases">
        <title>Complete sequence of Variovorax paradoxus EPS.</title>
        <authorList>
            <consortium name="US DOE Joint Genome Institute"/>
            <person name="Lucas S."/>
            <person name="Copeland A."/>
            <person name="Lapidus A."/>
            <person name="Cheng J.-F."/>
            <person name="Goodwin L."/>
            <person name="Pitluck S."/>
            <person name="Teshima H."/>
            <person name="Detter J.C."/>
            <person name="Han C."/>
            <person name="Tapia R."/>
            <person name="Land M."/>
            <person name="Hauser L."/>
            <person name="Kyrpides N."/>
            <person name="Ivanova N."/>
            <person name="Ovchinnikova G."/>
            <person name="Orwin P."/>
            <person name="Han J.-I.G."/>
            <person name="Woyke T."/>
        </authorList>
    </citation>
    <scope>NUCLEOTIDE SEQUENCE [LARGE SCALE GENOMIC DNA]</scope>
    <source>
        <strain evidence="2">EPS</strain>
    </source>
</reference>
<dbReference type="InterPro" id="IPR027417">
    <property type="entry name" value="P-loop_NTPase"/>
</dbReference>
<name>E6UZF9_VARPE</name>
<dbReference type="RefSeq" id="WP_013540906.1">
    <property type="nucleotide sequence ID" value="NC_014931.1"/>
</dbReference>
<reference evidence="1 2" key="2">
    <citation type="journal article" date="2013" name="Genome Announc.">
        <title>Genome of the Root-Associated Plant Growth-Promoting Bacterium Variovorax paradoxus Strain EPS.</title>
        <authorList>
            <person name="Han J.I."/>
            <person name="Spain J.C."/>
            <person name="Leadbetter J.R."/>
            <person name="Ovchinnikova G."/>
            <person name="Goodwin L.A."/>
            <person name="Han C.S."/>
            <person name="Woyke T."/>
            <person name="Davenport K.W."/>
            <person name="Orwin P.M."/>
        </authorList>
    </citation>
    <scope>NUCLEOTIDE SEQUENCE [LARGE SCALE GENOMIC DNA]</scope>
    <source>
        <strain evidence="1 2">EPS</strain>
    </source>
</reference>
<organism evidence="1 2">
    <name type="scientific">Variovorax paradoxus (strain EPS)</name>
    <dbReference type="NCBI Taxonomy" id="595537"/>
    <lineage>
        <taxon>Bacteria</taxon>
        <taxon>Pseudomonadati</taxon>
        <taxon>Pseudomonadota</taxon>
        <taxon>Betaproteobacteria</taxon>
        <taxon>Burkholderiales</taxon>
        <taxon>Comamonadaceae</taxon>
        <taxon>Variovorax</taxon>
    </lineage>
</organism>
<accession>E6UZF9</accession>
<sequence>MTKDLLAELSTLIDETKRRSGNEAETRHRIIDFIIHNALSWPKNRVKVEEFIRPGFADYVLTKQDGSHLLFIEAKREGIYFQLPIPHANGEVSCYLSIAKLLTDEAIKSAMDQVRNYCIDTGCEYACVTNGHEWIFFKTFEKGKRWDQQNAFVARSLNFFLREYTKARNSFSFTAIVDHAALHAALSTSAPKDRGIYYPREKITSYSHPIKANWLAAKIRPPINYYFGTISDSDTDFMERCYVSQREYQDTTDGMRSLIHDSISPYFENYGVQQLDDTGKGGRLGGRLTKNLKNNLKGEVLVLFGGKGAGKSTFIKRLLHHNPPRWLLENAHSCILDLLNVSEDTNTIRDTTWNRLVSALDSEKLLAGSREQLLRDLFSDRFEIARKQDLAGLNEASEIYNSQLNLLVSSWKSDWAYCATRLVEHWRIKGRGAIVVVDNTDQYASKVQDFCFILAQEIANTLGCVVLISMREERFYDSKIHGVLDAYQNAGFHISSPRPAEVFRKRLEYTVRLLDNPALPAPLLAEFDANFTRATSTYLSILAKDFINDSSPLNGFLTACAHGDIRLSLDLFRAFLLSGYTNVDEMIANSHWTFQIHQVIKPVMIPDRYFYDESLSRIPNLFQLRTPRQSSHFTALRILRRLSKGQDKGSPSYFDVAELRGYFAETFGMLDDFEKNTDTLLKHGFVEANNRLDAYSDSVDSVKITRYGTYMIEELAWNFTYLDLVCTDCGIFDEQVSNYLTEAAKEEYSLFLKGERVERVKVRLERVEEFIKYLEEEEKRERDLYSLGMPVEEMFTSKIRATFDGEKNRVLRSAKRQTVRRERNWGK</sequence>
<dbReference type="HOGENOM" id="CLU_342533_0_0_4"/>
<dbReference type="Proteomes" id="UP000008917">
    <property type="component" value="Chromosome"/>
</dbReference>
<dbReference type="eggNOG" id="COG2810">
    <property type="taxonomic scope" value="Bacteria"/>
</dbReference>
<dbReference type="KEGG" id="vpe:Varpa_2472"/>
<protein>
    <submittedName>
        <fullName evidence="1">Uncharacterized protein</fullName>
    </submittedName>
</protein>
<evidence type="ECO:0000313" key="2">
    <source>
        <dbReference type="Proteomes" id="UP000008917"/>
    </source>
</evidence>
<evidence type="ECO:0000313" key="1">
    <source>
        <dbReference type="EMBL" id="ADU36672.1"/>
    </source>
</evidence>
<dbReference type="EMBL" id="CP002417">
    <property type="protein sequence ID" value="ADU36672.1"/>
    <property type="molecule type" value="Genomic_DNA"/>
</dbReference>
<dbReference type="SUPFAM" id="SSF52540">
    <property type="entry name" value="P-loop containing nucleoside triphosphate hydrolases"/>
    <property type="match status" value="1"/>
</dbReference>
<proteinExistence type="predicted"/>
<dbReference type="AlphaFoldDB" id="E6UZF9"/>